<evidence type="ECO:0000259" key="1">
    <source>
        <dbReference type="Pfam" id="PF14452"/>
    </source>
</evidence>
<dbReference type="RefSeq" id="WP_382379626.1">
    <property type="nucleotide sequence ID" value="NZ_JBHRZI010000046.1"/>
</dbReference>
<gene>
    <name evidence="2" type="ORF">ACFOWZ_42315</name>
</gene>
<dbReference type="Proteomes" id="UP001595690">
    <property type="component" value="Unassembled WGS sequence"/>
</dbReference>
<accession>A0ABV8C803</accession>
<reference evidence="3" key="1">
    <citation type="journal article" date="2019" name="Int. J. Syst. Evol. Microbiol.">
        <title>The Global Catalogue of Microorganisms (GCM) 10K type strain sequencing project: providing services to taxonomists for standard genome sequencing and annotation.</title>
        <authorList>
            <consortium name="The Broad Institute Genomics Platform"/>
            <consortium name="The Broad Institute Genome Sequencing Center for Infectious Disease"/>
            <person name="Wu L."/>
            <person name="Ma J."/>
        </authorList>
    </citation>
    <scope>NUCLEOTIDE SEQUENCE [LARGE SCALE GENOMIC DNA]</scope>
    <source>
        <strain evidence="3">CGMCC 4.7405</strain>
    </source>
</reference>
<organism evidence="2 3">
    <name type="scientific">Lentzea rhizosphaerae</name>
    <dbReference type="NCBI Taxonomy" id="2041025"/>
    <lineage>
        <taxon>Bacteria</taxon>
        <taxon>Bacillati</taxon>
        <taxon>Actinomycetota</taxon>
        <taxon>Actinomycetes</taxon>
        <taxon>Pseudonocardiales</taxon>
        <taxon>Pseudonocardiaceae</taxon>
        <taxon>Lentzea</taxon>
    </lineage>
</organism>
<name>A0ABV8C803_9PSEU</name>
<dbReference type="EMBL" id="JBHRZI010000046">
    <property type="protein sequence ID" value="MFC3898145.1"/>
    <property type="molecule type" value="Genomic_DNA"/>
</dbReference>
<protein>
    <submittedName>
        <fullName evidence="2">Multiubiquitin domain-containing protein</fullName>
    </submittedName>
</protein>
<dbReference type="Pfam" id="PF14452">
    <property type="entry name" value="Multi_ubiq"/>
    <property type="match status" value="1"/>
</dbReference>
<dbReference type="InterPro" id="IPR027802">
    <property type="entry name" value="Multi-ubiquitin_dom"/>
</dbReference>
<comment type="caution">
    <text evidence="2">The sequence shown here is derived from an EMBL/GenBank/DDBJ whole genome shotgun (WGS) entry which is preliminary data.</text>
</comment>
<proteinExistence type="predicted"/>
<feature type="domain" description="Multi-ubiquitin" evidence="1">
    <location>
        <begin position="18"/>
        <end position="90"/>
    </location>
</feature>
<sequence>MTTAEVDTQHPGHDNKTVTIVVNTREHSWDQKEISFEQVFQLAYPGHQLADGETVTIQYSRGPNEKPKGSLTANHSVKVKNKMVFDVYLTTRS</sequence>
<evidence type="ECO:0000313" key="3">
    <source>
        <dbReference type="Proteomes" id="UP001595690"/>
    </source>
</evidence>
<evidence type="ECO:0000313" key="2">
    <source>
        <dbReference type="EMBL" id="MFC3898145.1"/>
    </source>
</evidence>
<keyword evidence="3" id="KW-1185">Reference proteome</keyword>